<dbReference type="Proteomes" id="UP000390336">
    <property type="component" value="Chromosome 2"/>
</dbReference>
<reference evidence="2 4" key="1">
    <citation type="journal article" date="2015" name="Genome Announc.">
        <title>Draft Genome Sequence of Vibrio owensii Strain SH-14, Which Causes Shrimp Acute Hepatopancreatic Necrosis Disease.</title>
        <authorList>
            <person name="Liu L."/>
            <person name="Xiao J."/>
            <person name="Xia X."/>
            <person name="Pan Y."/>
            <person name="Yan S."/>
            <person name="Wang Y."/>
        </authorList>
    </citation>
    <scope>NUCLEOTIDE SEQUENCE [LARGE SCALE GENOMIC DNA]</scope>
    <source>
        <strain evidence="2 4">SH14</strain>
    </source>
</reference>
<sequence>MKTTKVTVFLVWYYASPAAKAIGKKSFYGVRGTRKEAKEAEKSCGIKHWPTKTWIQQKTMDATVKE</sequence>
<organism evidence="2 4">
    <name type="scientific">Vibrio owensii</name>
    <dbReference type="NCBI Taxonomy" id="696485"/>
    <lineage>
        <taxon>Bacteria</taxon>
        <taxon>Pseudomonadati</taxon>
        <taxon>Pseudomonadota</taxon>
        <taxon>Gammaproteobacteria</taxon>
        <taxon>Vibrionales</taxon>
        <taxon>Vibrionaceae</taxon>
        <taxon>Vibrio</taxon>
    </lineage>
</organism>
<evidence type="ECO:0000313" key="2">
    <source>
        <dbReference type="EMBL" id="QGH49224.1"/>
    </source>
</evidence>
<dbReference type="EMBL" id="CP033138">
    <property type="protein sequence ID" value="AYO17077.1"/>
    <property type="molecule type" value="Genomic_DNA"/>
</dbReference>
<gene>
    <name evidence="2" type="ORF">APZ19_19080</name>
    <name evidence="1" type="ORF">D0812_22065</name>
</gene>
<accession>A0AAP9KC10</accession>
<evidence type="ECO:0000313" key="4">
    <source>
        <dbReference type="Proteomes" id="UP000390336"/>
    </source>
</evidence>
<dbReference type="EMBL" id="CP045860">
    <property type="protein sequence ID" value="QGH49224.1"/>
    <property type="molecule type" value="Genomic_DNA"/>
</dbReference>
<dbReference type="RefSeq" id="WP_054823368.1">
    <property type="nucleotide sequence ID" value="NZ_CP033138.1"/>
</dbReference>
<reference evidence="1 3" key="2">
    <citation type="submission" date="2018-10" db="EMBL/GenBank/DDBJ databases">
        <title>Whole Genome of Vibrio owensii strain 170502, isolated from Acute Hepatopancreatic Necrosis Disease (AHPND) shrimp.</title>
        <authorList>
            <person name="Yan M."/>
            <person name="Wang X."/>
            <person name="Wang Y."/>
        </authorList>
    </citation>
    <scope>NUCLEOTIDE SEQUENCE [LARGE SCALE GENOMIC DNA]</scope>
    <source>
        <strain evidence="1 3">1700302</strain>
    </source>
</reference>
<evidence type="ECO:0000313" key="1">
    <source>
        <dbReference type="EMBL" id="AYO17077.1"/>
    </source>
</evidence>
<keyword evidence="3" id="KW-1185">Reference proteome</keyword>
<name>A0AAP9KC10_9VIBR</name>
<dbReference type="AlphaFoldDB" id="A0AAP9KC10"/>
<evidence type="ECO:0000313" key="3">
    <source>
        <dbReference type="Proteomes" id="UP000272136"/>
    </source>
</evidence>
<reference evidence="2" key="3">
    <citation type="submission" date="2019-11" db="EMBL/GenBank/DDBJ databases">
        <title>Complete genome sequence of Vibrio owensii SH-14 isolated from shrimp with acute hepatopancreatic necrosis diease.</title>
        <authorList>
            <person name="Liang X."/>
            <person name="Wang Y."/>
        </authorList>
    </citation>
    <scope>NUCLEOTIDE SEQUENCE</scope>
    <source>
        <strain evidence="2">SH14</strain>
    </source>
</reference>
<proteinExistence type="predicted"/>
<protein>
    <submittedName>
        <fullName evidence="2">Uncharacterized protein</fullName>
    </submittedName>
</protein>
<dbReference type="Proteomes" id="UP000272136">
    <property type="component" value="Chromosome 2"/>
</dbReference>